<reference evidence="4" key="1">
    <citation type="submission" date="2021-06" db="EMBL/GenBank/DDBJ databases">
        <title>Parelaphostrongylus tenuis whole genome reference sequence.</title>
        <authorList>
            <person name="Garwood T.J."/>
            <person name="Larsen P.A."/>
            <person name="Fountain-Jones N.M."/>
            <person name="Garbe J.R."/>
            <person name="Macchietto M.G."/>
            <person name="Kania S.A."/>
            <person name="Gerhold R.W."/>
            <person name="Richards J.E."/>
            <person name="Wolf T.M."/>
        </authorList>
    </citation>
    <scope>NUCLEOTIDE SEQUENCE</scope>
    <source>
        <strain evidence="4">MNPRO001-30</strain>
        <tissue evidence="4">Meninges</tissue>
    </source>
</reference>
<dbReference type="EMBL" id="JAHQIW010000900">
    <property type="protein sequence ID" value="KAJ1350618.1"/>
    <property type="molecule type" value="Genomic_DNA"/>
</dbReference>
<feature type="compositionally biased region" description="Basic and acidic residues" evidence="2">
    <location>
        <begin position="84"/>
        <end position="97"/>
    </location>
</feature>
<feature type="compositionally biased region" description="Basic residues" evidence="2">
    <location>
        <begin position="361"/>
        <end position="371"/>
    </location>
</feature>
<accession>A0AAD5M4S5</accession>
<feature type="region of interest" description="Disordered" evidence="2">
    <location>
        <begin position="348"/>
        <end position="507"/>
    </location>
</feature>
<dbReference type="SUPFAM" id="SSF46689">
    <property type="entry name" value="Homeodomain-like"/>
    <property type="match status" value="1"/>
</dbReference>
<feature type="region of interest" description="Disordered" evidence="2">
    <location>
        <begin position="1"/>
        <end position="104"/>
    </location>
</feature>
<organism evidence="4 5">
    <name type="scientific">Parelaphostrongylus tenuis</name>
    <name type="common">Meningeal worm</name>
    <dbReference type="NCBI Taxonomy" id="148309"/>
    <lineage>
        <taxon>Eukaryota</taxon>
        <taxon>Metazoa</taxon>
        <taxon>Ecdysozoa</taxon>
        <taxon>Nematoda</taxon>
        <taxon>Chromadorea</taxon>
        <taxon>Rhabditida</taxon>
        <taxon>Rhabditina</taxon>
        <taxon>Rhabditomorpha</taxon>
        <taxon>Strongyloidea</taxon>
        <taxon>Metastrongylidae</taxon>
        <taxon>Parelaphostrongylus</taxon>
    </lineage>
</organism>
<feature type="compositionally biased region" description="Polar residues" evidence="2">
    <location>
        <begin position="15"/>
        <end position="40"/>
    </location>
</feature>
<dbReference type="InterPro" id="IPR039467">
    <property type="entry name" value="TFIIIB_B''_Myb"/>
</dbReference>
<feature type="compositionally biased region" description="Polar residues" evidence="2">
    <location>
        <begin position="612"/>
        <end position="626"/>
    </location>
</feature>
<protein>
    <recommendedName>
        <fullName evidence="3">Transcription factor TFIIIB component B'' Myb domain-containing protein</fullName>
    </recommendedName>
</protein>
<feature type="compositionally biased region" description="Polar residues" evidence="2">
    <location>
        <begin position="413"/>
        <end position="423"/>
    </location>
</feature>
<feature type="compositionally biased region" description="Basic residues" evidence="2">
    <location>
        <begin position="143"/>
        <end position="152"/>
    </location>
</feature>
<dbReference type="PANTHER" id="PTHR22929:SF0">
    <property type="entry name" value="TRANSCRIPTION FACTOR TFIIIB COMPONENT B'' HOMOLOG"/>
    <property type="match status" value="1"/>
</dbReference>
<evidence type="ECO:0000256" key="2">
    <source>
        <dbReference type="SAM" id="MobiDB-lite"/>
    </source>
</evidence>
<dbReference type="GO" id="GO:0070898">
    <property type="term" value="P:RNA polymerase III preinitiation complex assembly"/>
    <property type="evidence" value="ECO:0007669"/>
    <property type="project" value="TreeGrafter"/>
</dbReference>
<dbReference type="GO" id="GO:0000126">
    <property type="term" value="C:transcription factor TFIIIB complex"/>
    <property type="evidence" value="ECO:0007669"/>
    <property type="project" value="TreeGrafter"/>
</dbReference>
<feature type="domain" description="Transcription factor TFIIIB component B'' Myb" evidence="3">
    <location>
        <begin position="255"/>
        <end position="342"/>
    </location>
</feature>
<keyword evidence="5" id="KW-1185">Reference proteome</keyword>
<evidence type="ECO:0000313" key="5">
    <source>
        <dbReference type="Proteomes" id="UP001196413"/>
    </source>
</evidence>
<feature type="region of interest" description="Disordered" evidence="2">
    <location>
        <begin position="605"/>
        <end position="652"/>
    </location>
</feature>
<dbReference type="PANTHER" id="PTHR22929">
    <property type="entry name" value="RNA POLYMERASE III TRANSCRIPTION INITIATION FACTOR B"/>
    <property type="match status" value="1"/>
</dbReference>
<evidence type="ECO:0000313" key="4">
    <source>
        <dbReference type="EMBL" id="KAJ1350618.1"/>
    </source>
</evidence>
<gene>
    <name evidence="4" type="ORF">KIN20_006448</name>
</gene>
<feature type="compositionally biased region" description="Polar residues" evidence="2">
    <location>
        <begin position="55"/>
        <end position="83"/>
    </location>
</feature>
<proteinExistence type="predicted"/>
<dbReference type="GO" id="GO:0001156">
    <property type="term" value="F:TFIIIC-class transcription factor complex binding"/>
    <property type="evidence" value="ECO:0007669"/>
    <property type="project" value="TreeGrafter"/>
</dbReference>
<comment type="caution">
    <text evidence="4">The sequence shown here is derived from an EMBL/GenBank/DDBJ whole genome shotgun (WGS) entry which is preliminary data.</text>
</comment>
<feature type="compositionally biased region" description="Basic and acidic residues" evidence="2">
    <location>
        <begin position="348"/>
        <end position="360"/>
    </location>
</feature>
<feature type="compositionally biased region" description="Basic and acidic residues" evidence="2">
    <location>
        <begin position="461"/>
        <end position="474"/>
    </location>
</feature>
<dbReference type="Proteomes" id="UP001196413">
    <property type="component" value="Unassembled WGS sequence"/>
</dbReference>
<dbReference type="Pfam" id="PF15963">
    <property type="entry name" value="Myb_DNA-bind_7"/>
    <property type="match status" value="1"/>
</dbReference>
<dbReference type="InterPro" id="IPR009057">
    <property type="entry name" value="Homeodomain-like_sf"/>
</dbReference>
<name>A0AAD5M4S5_PARTN</name>
<dbReference type="AlphaFoldDB" id="A0AAD5M4S5"/>
<feature type="compositionally biased region" description="Basic and acidic residues" evidence="2">
    <location>
        <begin position="372"/>
        <end position="382"/>
    </location>
</feature>
<evidence type="ECO:0000256" key="1">
    <source>
        <dbReference type="ARBA" id="ARBA00004123"/>
    </source>
</evidence>
<comment type="subcellular location">
    <subcellularLocation>
        <location evidence="1">Nucleus</location>
    </subcellularLocation>
</comment>
<dbReference type="GO" id="GO:0005634">
    <property type="term" value="C:nucleus"/>
    <property type="evidence" value="ECO:0007669"/>
    <property type="project" value="UniProtKB-SubCell"/>
</dbReference>
<feature type="compositionally biased region" description="Basic residues" evidence="2">
    <location>
        <begin position="1"/>
        <end position="10"/>
    </location>
</feature>
<evidence type="ECO:0000259" key="3">
    <source>
        <dbReference type="Pfam" id="PF15963"/>
    </source>
</evidence>
<feature type="region of interest" description="Disordered" evidence="2">
    <location>
        <begin position="116"/>
        <end position="159"/>
    </location>
</feature>
<sequence length="652" mass="73083">MLSRGFRKNVKPNLTKGSSRGNQSGETDSGDPPSTSQNSDVLIRRERLQIKPNLANGSKLESNSTAKESVEASPSTCQHTEATTAHHDSGNHVDQVPEAHTAPEVPISIEISPLRKMDVPYGSPQSSIVLDDRGSTRTDHSPTGRKKKPKRKFTGEEELDPKKMRMVDLVYWNPKKEQGMSHHRADNESIIGEEASTRSKTQSTANKVAAPQVKIGPDGRLVIDEESLVIAETTTNSVWETINEDRVSRKVTSLSFRKRAYRKSITWTEKETELFYEILRCTGPDFGLMHEFYPTRARHELKSKFNREERTNWAKLKEVLSKPALLDDDLYARAAHIQKEIEKEALAKQTKNEKDKDVKVIPKKRGARKRKTLDAETERPNESDDVVVESSSESSHETVNGTDVSSGLHGMSRRSSVPNTSEVETVIGEPERTRVPRKLSARAQQLLDRTVKSSKSIGTHQNEKVDENDRKAREVLPGYDEEDDDLSDGERDHTHSSPSPHVRKGRNDEITMNIKNEHNSLQTRVCTFRDTAQDSSQNVLCDRSEVDSLISDEASFPAGTSVARKYDVNESPSLLIRPPAKRSLFLRTAQEVRPSVVIGSETDQLHKRSKFSESNSKLSNGSCDSGTSHHDSGMLTRSSRIRKPKPVFESLR</sequence>
<feature type="compositionally biased region" description="Basic and acidic residues" evidence="2">
    <location>
        <begin position="130"/>
        <end position="142"/>
    </location>
</feature>